<dbReference type="Proteomes" id="UP001197214">
    <property type="component" value="Unassembled WGS sequence"/>
</dbReference>
<proteinExistence type="inferred from homology"/>
<dbReference type="EMBL" id="JAHWZX010000004">
    <property type="protein sequence ID" value="MBW4330415.1"/>
    <property type="molecule type" value="Genomic_DNA"/>
</dbReference>
<accession>A0ABS6XJN8</accession>
<dbReference type="Pfam" id="PF01311">
    <property type="entry name" value="Bac_export_1"/>
    <property type="match status" value="1"/>
</dbReference>
<evidence type="ECO:0000313" key="11">
    <source>
        <dbReference type="EMBL" id="MBW4330415.1"/>
    </source>
</evidence>
<keyword evidence="12" id="KW-1185">Reference proteome</keyword>
<evidence type="ECO:0000256" key="3">
    <source>
        <dbReference type="ARBA" id="ARBA00021717"/>
    </source>
</evidence>
<keyword evidence="6 10" id="KW-1133">Transmembrane helix</keyword>
<evidence type="ECO:0000256" key="4">
    <source>
        <dbReference type="ARBA" id="ARBA00022475"/>
    </source>
</evidence>
<feature type="transmembrane region" description="Helical" evidence="10">
    <location>
        <begin position="7"/>
        <end position="26"/>
    </location>
</feature>
<comment type="similarity">
    <text evidence="2 10">Belongs to the FliR/MopE/SpaR family.</text>
</comment>
<comment type="function">
    <text evidence="1 10">Role in flagellar biosynthesis.</text>
</comment>
<name>A0ABS6XJN8_9SPHN</name>
<reference evidence="11 12" key="1">
    <citation type="submission" date="2021-07" db="EMBL/GenBank/DDBJ databases">
        <title>Stakelama flava sp. nov., a novel endophytic bacterium isolated from branch of Kandelia candel.</title>
        <authorList>
            <person name="Tuo L."/>
        </authorList>
    </citation>
    <scope>NUCLEOTIDE SEQUENCE [LARGE SCALE GENOMIC DNA]</scope>
    <source>
        <strain evidence="11 12">CBK3Z-3</strain>
    </source>
</reference>
<dbReference type="InterPro" id="IPR002010">
    <property type="entry name" value="T3SS_IM_R"/>
</dbReference>
<comment type="caution">
    <text evidence="11">The sequence shown here is derived from an EMBL/GenBank/DDBJ whole genome shotgun (WGS) entry which is preliminary data.</text>
</comment>
<comment type="subcellular location">
    <subcellularLocation>
        <location evidence="10">Cell membrane</location>
        <topology evidence="10">Multi-pass membrane protein</topology>
    </subcellularLocation>
    <subcellularLocation>
        <location evidence="10">Bacterial flagellum basal body</location>
    </subcellularLocation>
</comment>
<dbReference type="RefSeq" id="WP_219237526.1">
    <property type="nucleotide sequence ID" value="NZ_JAHWZX010000004.1"/>
</dbReference>
<dbReference type="InterPro" id="IPR006303">
    <property type="entry name" value="FliR"/>
</dbReference>
<feature type="transmembrane region" description="Helical" evidence="10">
    <location>
        <begin position="123"/>
        <end position="146"/>
    </location>
</feature>
<keyword evidence="4 10" id="KW-1003">Cell membrane</keyword>
<evidence type="ECO:0000313" key="12">
    <source>
        <dbReference type="Proteomes" id="UP001197214"/>
    </source>
</evidence>
<evidence type="ECO:0000256" key="6">
    <source>
        <dbReference type="ARBA" id="ARBA00022989"/>
    </source>
</evidence>
<evidence type="ECO:0000256" key="8">
    <source>
        <dbReference type="ARBA" id="ARBA00023143"/>
    </source>
</evidence>
<feature type="transmembrane region" description="Helical" evidence="10">
    <location>
        <begin position="67"/>
        <end position="87"/>
    </location>
</feature>
<keyword evidence="11" id="KW-0282">Flagellum</keyword>
<evidence type="ECO:0000256" key="9">
    <source>
        <dbReference type="NCBIfam" id="TIGR01400"/>
    </source>
</evidence>
<gene>
    <name evidence="11" type="primary">fliR</name>
    <name evidence="11" type="ORF">KY084_05950</name>
</gene>
<protein>
    <recommendedName>
        <fullName evidence="3 9">Flagellar biosynthetic protein FliR</fullName>
    </recommendedName>
</protein>
<dbReference type="PANTHER" id="PTHR30065">
    <property type="entry name" value="FLAGELLAR BIOSYNTHETIC PROTEIN FLIR"/>
    <property type="match status" value="1"/>
</dbReference>
<evidence type="ECO:0000256" key="5">
    <source>
        <dbReference type="ARBA" id="ARBA00022692"/>
    </source>
</evidence>
<dbReference type="NCBIfam" id="TIGR01400">
    <property type="entry name" value="fliR"/>
    <property type="match status" value="1"/>
</dbReference>
<feature type="transmembrane region" description="Helical" evidence="10">
    <location>
        <begin position="38"/>
        <end position="55"/>
    </location>
</feature>
<evidence type="ECO:0000256" key="2">
    <source>
        <dbReference type="ARBA" id="ARBA00009772"/>
    </source>
</evidence>
<keyword evidence="5 10" id="KW-0812">Transmembrane</keyword>
<keyword evidence="7 10" id="KW-0472">Membrane</keyword>
<evidence type="ECO:0000256" key="1">
    <source>
        <dbReference type="ARBA" id="ARBA00002578"/>
    </source>
</evidence>
<sequence length="252" mass="26372">MFADLPLYVTAFFLLFARVGSVIALLPVFSEDGIPNQIRLLAAGAMTLALWALLSGKVMPLARQGDAVFVGALFAELMVGLSLGLVMRLMFQAITIAGSIMSLNIGLSMAMMFDPAQASQSAILSRFIAVAAAVVCMAMHVHHLWIGALIKSYGLFPVGALPNASDFAQLAIRVSGDALTLGLSLAAPVVVYAIVFNVVLGLSARIAPAIQVFFIAQPLNLLLGITITASVLGSVLIAFANAQAAWLNNGWG</sequence>
<evidence type="ECO:0000256" key="7">
    <source>
        <dbReference type="ARBA" id="ARBA00023136"/>
    </source>
</evidence>
<dbReference type="PANTHER" id="PTHR30065:SF8">
    <property type="entry name" value="FLAGELLAR BIOSYNTHETIC PROTEIN FLIR"/>
    <property type="match status" value="1"/>
</dbReference>
<organism evidence="11 12">
    <name type="scientific">Stakelama flava</name>
    <dbReference type="NCBI Taxonomy" id="2860338"/>
    <lineage>
        <taxon>Bacteria</taxon>
        <taxon>Pseudomonadati</taxon>
        <taxon>Pseudomonadota</taxon>
        <taxon>Alphaproteobacteria</taxon>
        <taxon>Sphingomonadales</taxon>
        <taxon>Sphingomonadaceae</taxon>
        <taxon>Stakelama</taxon>
    </lineage>
</organism>
<feature type="transmembrane region" description="Helical" evidence="10">
    <location>
        <begin position="185"/>
        <end position="207"/>
    </location>
</feature>
<keyword evidence="11" id="KW-0969">Cilium</keyword>
<feature type="transmembrane region" description="Helical" evidence="10">
    <location>
        <begin position="219"/>
        <end position="242"/>
    </location>
</feature>
<keyword evidence="8 10" id="KW-0975">Bacterial flagellum</keyword>
<evidence type="ECO:0000256" key="10">
    <source>
        <dbReference type="RuleBase" id="RU362071"/>
    </source>
</evidence>
<keyword evidence="11" id="KW-0966">Cell projection</keyword>
<feature type="transmembrane region" description="Helical" evidence="10">
    <location>
        <begin position="93"/>
        <end position="111"/>
    </location>
</feature>